<feature type="transmembrane region" description="Helical" evidence="2">
    <location>
        <begin position="426"/>
        <end position="443"/>
    </location>
</feature>
<evidence type="ECO:0000256" key="2">
    <source>
        <dbReference type="SAM" id="Phobius"/>
    </source>
</evidence>
<feature type="transmembrane region" description="Helical" evidence="2">
    <location>
        <begin position="350"/>
        <end position="371"/>
    </location>
</feature>
<feature type="transmembrane region" description="Helical" evidence="2">
    <location>
        <begin position="480"/>
        <end position="501"/>
    </location>
</feature>
<evidence type="ECO:0000313" key="3">
    <source>
        <dbReference type="EMBL" id="KAK5950145.1"/>
    </source>
</evidence>
<feature type="region of interest" description="Disordered" evidence="1">
    <location>
        <begin position="546"/>
        <end position="612"/>
    </location>
</feature>
<sequence length="628" mass="68348">MTTSTTFVPQSYATAPVPTASIVTVGTDTISTSVTTSTSSRSTSSSDVAVVTTSSSTTSTSSAASTSAFTFLQIDGDRYLSYGSSQVDEAGFPSLCPGGNCYESCSNYSLLLNKDSYTFNDTSTANISSVAEGINLFGICSNVGNITEEVGSGKMSRAESFFPVTNAQTQVQGITLNTTLCLFDTCQATRDPDQCKFDCDPGTILTSETTMDITQTYACLYRLCSNTCGLPDANQDVFGIGVLISYIIQAILVIICAAGVLTSSALQVLKDPTNRPSMPESWKEGLSMFLAAECYFGVSSVIASYSMDPMNINPLDGYALLSVAITAFMPPVFTLMLLHHKGQKSWFSTALVIVSWLVASILFFMLLSNLLSVSNNPERLAEARNSLFQVDTCGGYSAMSLCQENMHNEPLRYLTLFYNKQSLPNIKTVILLWIWTTVVLAVLQYRQVFSGKNTHLSVPTKPAPGWRSRFSAMRNSSNTAVTRLIVLLIASLVFGLAFGYQAQMVIQYFQMDVVNRDDWTFGQWVAVLFWFPPLIDFVRRLLTNDKPSTTPSVTTPSTTKSPQIKRKALPSSSSYQPLAHSPLPTPNTPDPNASFEPLRLPSQLPPLGDTFELKRIRRQTTSALEAGT</sequence>
<feature type="transmembrane region" description="Helical" evidence="2">
    <location>
        <begin position="237"/>
        <end position="266"/>
    </location>
</feature>
<dbReference type="Proteomes" id="UP001316803">
    <property type="component" value="Unassembled WGS sequence"/>
</dbReference>
<reference evidence="3 4" key="1">
    <citation type="submission" date="2022-12" db="EMBL/GenBank/DDBJ databases">
        <title>Genomic features and morphological characterization of a novel Knufia sp. strain isolated from spacecraft assembly facility.</title>
        <authorList>
            <person name="Teixeira M."/>
            <person name="Chander A.M."/>
            <person name="Stajich J.E."/>
            <person name="Venkateswaran K."/>
        </authorList>
    </citation>
    <scope>NUCLEOTIDE SEQUENCE [LARGE SCALE GENOMIC DNA]</scope>
    <source>
        <strain evidence="3 4">FJI-L2-BK-P2</strain>
    </source>
</reference>
<name>A0AAN8EI43_9EURO</name>
<accession>A0AAN8EI43</accession>
<dbReference type="EMBL" id="JAKLMC020000029">
    <property type="protein sequence ID" value="KAK5950145.1"/>
    <property type="molecule type" value="Genomic_DNA"/>
</dbReference>
<gene>
    <name evidence="3" type="ORF">OHC33_008860</name>
</gene>
<feature type="transmembrane region" description="Helical" evidence="2">
    <location>
        <begin position="318"/>
        <end position="338"/>
    </location>
</feature>
<keyword evidence="4" id="KW-1185">Reference proteome</keyword>
<organism evidence="3 4">
    <name type="scientific">Knufia fluminis</name>
    <dbReference type="NCBI Taxonomy" id="191047"/>
    <lineage>
        <taxon>Eukaryota</taxon>
        <taxon>Fungi</taxon>
        <taxon>Dikarya</taxon>
        <taxon>Ascomycota</taxon>
        <taxon>Pezizomycotina</taxon>
        <taxon>Eurotiomycetes</taxon>
        <taxon>Chaetothyriomycetidae</taxon>
        <taxon>Chaetothyriales</taxon>
        <taxon>Trichomeriaceae</taxon>
        <taxon>Knufia</taxon>
    </lineage>
</organism>
<evidence type="ECO:0000256" key="1">
    <source>
        <dbReference type="SAM" id="MobiDB-lite"/>
    </source>
</evidence>
<keyword evidence="2" id="KW-1133">Transmembrane helix</keyword>
<comment type="caution">
    <text evidence="3">The sequence shown here is derived from an EMBL/GenBank/DDBJ whole genome shotgun (WGS) entry which is preliminary data.</text>
</comment>
<feature type="compositionally biased region" description="Low complexity" evidence="1">
    <location>
        <begin position="546"/>
        <end position="562"/>
    </location>
</feature>
<keyword evidence="2" id="KW-0472">Membrane</keyword>
<feature type="transmembrane region" description="Helical" evidence="2">
    <location>
        <begin position="286"/>
        <end position="306"/>
    </location>
</feature>
<keyword evidence="2" id="KW-0812">Transmembrane</keyword>
<protein>
    <submittedName>
        <fullName evidence="3">Uncharacterized protein</fullName>
    </submittedName>
</protein>
<feature type="transmembrane region" description="Helical" evidence="2">
    <location>
        <begin position="521"/>
        <end position="538"/>
    </location>
</feature>
<proteinExistence type="predicted"/>
<dbReference type="AlphaFoldDB" id="A0AAN8EI43"/>
<evidence type="ECO:0000313" key="4">
    <source>
        <dbReference type="Proteomes" id="UP001316803"/>
    </source>
</evidence>